<name>A0A6C0G4C2_9BACL</name>
<feature type="transmembrane region" description="Helical" evidence="1">
    <location>
        <begin position="31"/>
        <end position="54"/>
    </location>
</feature>
<evidence type="ECO:0000313" key="2">
    <source>
        <dbReference type="EMBL" id="QHT59695.1"/>
    </source>
</evidence>
<evidence type="ECO:0000313" key="3">
    <source>
        <dbReference type="Proteomes" id="UP000476064"/>
    </source>
</evidence>
<evidence type="ECO:0000256" key="1">
    <source>
        <dbReference type="SAM" id="Phobius"/>
    </source>
</evidence>
<keyword evidence="1" id="KW-0472">Membrane</keyword>
<dbReference type="EMBL" id="CP048209">
    <property type="protein sequence ID" value="QHT59695.1"/>
    <property type="molecule type" value="Genomic_DNA"/>
</dbReference>
<keyword evidence="3" id="KW-1185">Reference proteome</keyword>
<keyword evidence="1" id="KW-1133">Transmembrane helix</keyword>
<gene>
    <name evidence="2" type="ORF">GXP70_06845</name>
</gene>
<dbReference type="Proteomes" id="UP000476064">
    <property type="component" value="Chromosome"/>
</dbReference>
<sequence>MASIAAVLALAGAALLLELPALRARKHKREIAVFIVFLIVGTAMYAAMALHVKLPNPFMLIKRMYS</sequence>
<dbReference type="RefSeq" id="WP_162355761.1">
    <property type="nucleotide sequence ID" value="NZ_CP048209.1"/>
</dbReference>
<organism evidence="2 3">
    <name type="scientific">Paenibacillus lycopersici</name>
    <dbReference type="NCBI Taxonomy" id="2704462"/>
    <lineage>
        <taxon>Bacteria</taxon>
        <taxon>Bacillati</taxon>
        <taxon>Bacillota</taxon>
        <taxon>Bacilli</taxon>
        <taxon>Bacillales</taxon>
        <taxon>Paenibacillaceae</taxon>
        <taxon>Paenibacillus</taxon>
    </lineage>
</organism>
<dbReference type="KEGG" id="plyc:GXP70_06845"/>
<reference evidence="2 3" key="1">
    <citation type="submission" date="2020-01" db="EMBL/GenBank/DDBJ databases">
        <title>Paenibacillus sp. nov., isolated from tomato rhizosphere.</title>
        <authorList>
            <person name="Weon H.-Y."/>
            <person name="Lee S.A."/>
        </authorList>
    </citation>
    <scope>NUCLEOTIDE SEQUENCE [LARGE SCALE GENOMIC DNA]</scope>
    <source>
        <strain evidence="2 3">12200R-189</strain>
    </source>
</reference>
<dbReference type="AlphaFoldDB" id="A0A6C0G4C2"/>
<proteinExistence type="predicted"/>
<keyword evidence="1" id="KW-0812">Transmembrane</keyword>
<accession>A0A6C0G4C2</accession>
<protein>
    <submittedName>
        <fullName evidence="2">Uncharacterized protein</fullName>
    </submittedName>
</protein>